<evidence type="ECO:0000256" key="2">
    <source>
        <dbReference type="ARBA" id="ARBA00004245"/>
    </source>
</evidence>
<dbReference type="CDD" id="cd07353">
    <property type="entry name" value="harmonin_N"/>
    <property type="match status" value="1"/>
</dbReference>
<dbReference type="PROSITE" id="PS50106">
    <property type="entry name" value="PDZ"/>
    <property type="match status" value="3"/>
</dbReference>
<keyword evidence="10" id="KW-0206">Cytoskeleton</keyword>
<sequence>MDRKVAREFRHKVDFLIENDAEKDYLYDVLRMYHQTMDVVVLVGDLKLVINEPSRLPLFDAIRPLIPLKHQVEYDQLTPRRSRKLKEVRLDRLHPEGLGLSVRGGLEFGCGLFISHLIKGGQADSVGLQVGDEIVRINGYSISSCTHEEVINLIRTKKTVSIKVRHIGLIPVKSSPDEPLKWQYVDQFVSESGGGRSSLGSSSGQDNKEKKIFISLVGTRGLGCSISSGPVQKPGIFVSHVKPGSLSAEVGLEIGDQIVEVNGIDFSNLDHKEAVNILKSSRSLTISIVAGAGRELFMTDRERLAEARQHELQRQELLMQKRLAMESNKILQEQQEMERQRKKEIAQKAAEENERYRKEMEQIVEEEEKFKKQWEEDWGSKEQLLLPKTITAEVHPEPLRKPKYDQGVEPKLEPADDADGGTEEQGKQTFCPSPQPPRGPGVSTISKPVMVHQESNFIYRPAVKSEVLDFRKYEEGFDPYSMFTPQQITGKDVRLLRIKKEGSLDLALEGGVDSPIGKVVVSAVYDGGAAERHGGIVKGDEVMAINGKIATDYTLAEAEAALQKAWSQGDWIDLVVAVCPPKEYDDELTFF</sequence>
<evidence type="ECO:0000256" key="15">
    <source>
        <dbReference type="SAM" id="Coils"/>
    </source>
</evidence>
<keyword evidence="4" id="KW-0963">Cytoplasm</keyword>
<dbReference type="GO" id="GO:0001917">
    <property type="term" value="C:photoreceptor inner segment"/>
    <property type="evidence" value="ECO:0007669"/>
    <property type="project" value="TreeGrafter"/>
</dbReference>
<organism evidence="18 19">
    <name type="scientific">Equus asinus</name>
    <name type="common">Donkey</name>
    <name type="synonym">Equus africanus asinus</name>
    <dbReference type="NCBI Taxonomy" id="9793"/>
    <lineage>
        <taxon>Eukaryota</taxon>
        <taxon>Metazoa</taxon>
        <taxon>Chordata</taxon>
        <taxon>Craniata</taxon>
        <taxon>Vertebrata</taxon>
        <taxon>Euteleostomi</taxon>
        <taxon>Mammalia</taxon>
        <taxon>Eutheria</taxon>
        <taxon>Laurasiatheria</taxon>
        <taxon>Perissodactyla</taxon>
        <taxon>Equidae</taxon>
        <taxon>Equus</taxon>
    </lineage>
</organism>
<dbReference type="GO" id="GO:0007605">
    <property type="term" value="P:sensory perception of sound"/>
    <property type="evidence" value="ECO:0007669"/>
    <property type="project" value="UniProtKB-KW"/>
</dbReference>
<comment type="subunit">
    <text evidence="13">Part of the IMAC/intermicrovillar adhesion complex/intermicrovillar tip-link complex composed of ANKS4B, MYO7B, USH1C, CDHR2 and CDHR5. Part of a complex composed of USH1C, USH1G and MYO7A. Interacts with F-actin. Interacts with USH2A. Interacts with SLC4A7. Interacts (via PDZ1 domain) with the C-terminus of USHBP1. Interacts (via N-terminus and PDZ 2 domain) with CDH23. Interacts with USH1G. Interacts with MYO7B. Interacts with CDHR2 and CDHR5; may mediate their interaction with MYO7B at the microvilli tip. Interacts (via PDZ 1 domain) with ANKS4B. Interacts (via PDZ 1 domain) with DOCK4.</text>
</comment>
<feature type="domain" description="PDZ" evidence="17">
    <location>
        <begin position="218"/>
        <end position="281"/>
    </location>
</feature>
<dbReference type="GO" id="GO:0005903">
    <property type="term" value="C:brush border"/>
    <property type="evidence" value="ECO:0007669"/>
    <property type="project" value="UniProtKB-ARBA"/>
</dbReference>
<reference evidence="18 19" key="1">
    <citation type="journal article" date="2020" name="Nat. Commun.">
        <title>Donkey genomes provide new insights into domestication and selection for coat color.</title>
        <authorList>
            <person name="Wang"/>
            <person name="C."/>
            <person name="Li"/>
            <person name="H."/>
            <person name="Guo"/>
            <person name="Y."/>
            <person name="Huang"/>
            <person name="J."/>
            <person name="Sun"/>
            <person name="Y."/>
            <person name="Min"/>
            <person name="J."/>
            <person name="Wang"/>
            <person name="J."/>
            <person name="Fang"/>
            <person name="X."/>
            <person name="Zhao"/>
            <person name="Z."/>
            <person name="Wang"/>
            <person name="S."/>
            <person name="Zhang"/>
            <person name="Y."/>
            <person name="Liu"/>
            <person name="Q."/>
            <person name="Jiang"/>
            <person name="Q."/>
            <person name="Wang"/>
            <person name="X."/>
            <person name="Guo"/>
            <person name="Y."/>
            <person name="Yang"/>
            <person name="C."/>
            <person name="Wang"/>
            <person name="Y."/>
            <person name="Tian"/>
            <person name="F."/>
            <person name="Zhuang"/>
            <person name="G."/>
            <person name="Fan"/>
            <person name="Y."/>
            <person name="Gao"/>
            <person name="Q."/>
            <person name="Li"/>
            <person name="Y."/>
            <person name="Ju"/>
            <person name="Z."/>
            <person name="Li"/>
            <person name="J."/>
            <person name="Li"/>
            <person name="R."/>
            <person name="Hou"/>
            <person name="M."/>
            <person name="Yang"/>
            <person name="G."/>
            <person name="Liu"/>
            <person name="G."/>
            <person name="Liu"/>
            <person name="W."/>
            <person name="Guo"/>
            <person name="J."/>
            <person name="Pan"/>
            <person name="S."/>
            <person name="Fan"/>
            <person name="G."/>
            <person name="Zhang"/>
            <person name="W."/>
            <person name="Zhang"/>
            <person name="R."/>
            <person name="Yu"/>
            <person name="J."/>
            <person name="Zhang"/>
            <person name="X."/>
            <person name="Yin"/>
            <person name="Q."/>
            <person name="Ji"/>
            <person name="C."/>
            <person name="Jin"/>
            <person name="Y."/>
            <person name="Yue"/>
            <person name="G."/>
            <person name="Liu"/>
            <person name="M."/>
            <person name="Xu"/>
            <person name="J."/>
            <person name="Liu"/>
            <person name="S."/>
            <person name="Jordana"/>
            <person name="J."/>
            <person name="Noce"/>
            <person name="A."/>
            <person name="Amills"/>
            <person name="M."/>
            <person name="Wu"/>
            <person name="D.D."/>
            <person name="Li"/>
            <person name="S."/>
            <person name="Zhou"/>
            <person name="X. and Zhong"/>
            <person name="J."/>
        </authorList>
    </citation>
    <scope>NUCLEOTIDE SEQUENCE [LARGE SCALE GENOMIC DNA]</scope>
</reference>
<dbReference type="GO" id="GO:0005856">
    <property type="term" value="C:cytoskeleton"/>
    <property type="evidence" value="ECO:0007669"/>
    <property type="project" value="UniProtKB-SubCell"/>
</dbReference>
<dbReference type="GO" id="GO:0002093">
    <property type="term" value="P:auditory receptor cell morphogenesis"/>
    <property type="evidence" value="ECO:0007669"/>
    <property type="project" value="TreeGrafter"/>
</dbReference>
<reference evidence="18" key="3">
    <citation type="submission" date="2025-09" db="UniProtKB">
        <authorList>
            <consortium name="Ensembl"/>
        </authorList>
    </citation>
    <scope>IDENTIFICATION</scope>
</reference>
<comment type="subcellular location">
    <subcellularLocation>
        <location evidence="1">Cell projection</location>
        <location evidence="1">Microvillus</location>
    </subcellularLocation>
    <subcellularLocation>
        <location evidence="2">Cytoplasm</location>
        <location evidence="2">Cytoskeleton</location>
    </subcellularLocation>
    <subcellularLocation>
        <location evidence="3">Cytoplasm</location>
        <location evidence="3">Cytosol</location>
    </subcellularLocation>
</comment>
<dbReference type="InterPro" id="IPR051844">
    <property type="entry name" value="USH2_Complex_Protein"/>
</dbReference>
<evidence type="ECO:0000256" key="5">
    <source>
        <dbReference type="ARBA" id="ARBA00022553"/>
    </source>
</evidence>
<feature type="domain" description="PDZ" evidence="17">
    <location>
        <begin position="87"/>
        <end position="155"/>
    </location>
</feature>
<dbReference type="CDD" id="cd06739">
    <property type="entry name" value="PDZ3_harmonin"/>
    <property type="match status" value="1"/>
</dbReference>
<feature type="domain" description="PDZ" evidence="17">
    <location>
        <begin position="492"/>
        <end position="565"/>
    </location>
</feature>
<dbReference type="FunFam" id="2.30.42.10:FF:000071">
    <property type="entry name" value="harmonin isoform X1"/>
    <property type="match status" value="1"/>
</dbReference>
<evidence type="ECO:0000259" key="17">
    <source>
        <dbReference type="PROSITE" id="PS50106"/>
    </source>
</evidence>
<dbReference type="SUPFAM" id="SSF50156">
    <property type="entry name" value="PDZ domain-like"/>
    <property type="match status" value="3"/>
</dbReference>
<dbReference type="InterPro" id="IPR001478">
    <property type="entry name" value="PDZ"/>
</dbReference>
<dbReference type="Gene3D" id="1.20.1160.20">
    <property type="match status" value="1"/>
</dbReference>
<evidence type="ECO:0000256" key="13">
    <source>
        <dbReference type="ARBA" id="ARBA00064828"/>
    </source>
</evidence>
<dbReference type="GO" id="GO:0005902">
    <property type="term" value="C:microvillus"/>
    <property type="evidence" value="ECO:0007669"/>
    <property type="project" value="UniProtKB-SubCell"/>
</dbReference>
<dbReference type="GO" id="GO:0050885">
    <property type="term" value="P:neuromuscular process controlling balance"/>
    <property type="evidence" value="ECO:0007669"/>
    <property type="project" value="UniProtKB-ARBA"/>
</dbReference>
<evidence type="ECO:0000256" key="4">
    <source>
        <dbReference type="ARBA" id="ARBA00022490"/>
    </source>
</evidence>
<evidence type="ECO:0000256" key="3">
    <source>
        <dbReference type="ARBA" id="ARBA00004514"/>
    </source>
</evidence>
<dbReference type="CDD" id="cd06737">
    <property type="entry name" value="PDZ1_harmonin"/>
    <property type="match status" value="1"/>
</dbReference>
<evidence type="ECO:0000256" key="9">
    <source>
        <dbReference type="ARBA" id="ARBA00023054"/>
    </source>
</evidence>
<name>A0A9L0IQC1_EQUAS</name>
<dbReference type="SMART" id="SM00228">
    <property type="entry name" value="PDZ"/>
    <property type="match status" value="3"/>
</dbReference>
<evidence type="ECO:0000256" key="1">
    <source>
        <dbReference type="ARBA" id="ARBA00004105"/>
    </source>
</evidence>
<evidence type="ECO:0000256" key="14">
    <source>
        <dbReference type="ARBA" id="ARBA00073777"/>
    </source>
</evidence>
<evidence type="ECO:0000256" key="10">
    <source>
        <dbReference type="ARBA" id="ARBA00023212"/>
    </source>
</evidence>
<keyword evidence="19" id="KW-1185">Reference proteome</keyword>
<keyword evidence="8" id="KW-0221">Differentiation</keyword>
<reference evidence="18" key="2">
    <citation type="submission" date="2025-08" db="UniProtKB">
        <authorList>
            <consortium name="Ensembl"/>
        </authorList>
    </citation>
    <scope>IDENTIFICATION</scope>
</reference>
<dbReference type="GO" id="GO:1904106">
    <property type="term" value="P:protein localization to microvillus"/>
    <property type="evidence" value="ECO:0007669"/>
    <property type="project" value="UniProtKB-ARBA"/>
</dbReference>
<dbReference type="FunFam" id="2.30.42.10:FF:000104">
    <property type="entry name" value="harmonin isoform X2"/>
    <property type="match status" value="1"/>
</dbReference>
<evidence type="ECO:0000256" key="7">
    <source>
        <dbReference type="ARBA" id="ARBA00022740"/>
    </source>
</evidence>
<dbReference type="GO" id="GO:0060122">
    <property type="term" value="P:inner ear receptor cell stereocilium organization"/>
    <property type="evidence" value="ECO:0007669"/>
    <property type="project" value="TreeGrafter"/>
</dbReference>
<evidence type="ECO:0000256" key="8">
    <source>
        <dbReference type="ARBA" id="ARBA00022782"/>
    </source>
</evidence>
<keyword evidence="11" id="KW-0966">Cell projection</keyword>
<evidence type="ECO:0000256" key="16">
    <source>
        <dbReference type="SAM" id="MobiDB-lite"/>
    </source>
</evidence>
<evidence type="ECO:0000313" key="18">
    <source>
        <dbReference type="Ensembl" id="ENSEASP00005042323.1"/>
    </source>
</evidence>
<dbReference type="InterPro" id="IPR030237">
    <property type="entry name" value="Harmonin_N"/>
</dbReference>
<dbReference type="GO" id="GO:0032426">
    <property type="term" value="C:stereocilium tip"/>
    <property type="evidence" value="ECO:0007669"/>
    <property type="project" value="TreeGrafter"/>
</dbReference>
<accession>A0A9L0IQC1</accession>
<dbReference type="AlphaFoldDB" id="A0A9L0IQC1"/>
<dbReference type="GO" id="GO:0005886">
    <property type="term" value="C:plasma membrane"/>
    <property type="evidence" value="ECO:0007669"/>
    <property type="project" value="TreeGrafter"/>
</dbReference>
<evidence type="ECO:0000313" key="19">
    <source>
        <dbReference type="Proteomes" id="UP000694387"/>
    </source>
</evidence>
<comment type="function">
    <text evidence="12">Anchoring/scaffolding protein that is a part of the functional network formed by USH1C, USH1G, CDH23 and MYO7A that mediates mechanotransduction in cochlear hair cells. Required for normal development and maintenance of cochlear hair cell bundles. As part of the intermicrovillar adhesion complex/IMAC plays a role in brush border differentiation, controlling microvilli organization and length. Probably plays a central regulatory role in the assembly of the complex, recruiting CDHR2, CDHR5 and MYO7B to the microvilli tips.</text>
</comment>
<feature type="compositionally biased region" description="Basic and acidic residues" evidence="16">
    <location>
        <begin position="396"/>
        <end position="414"/>
    </location>
</feature>
<dbReference type="Gene3D" id="2.30.42.10">
    <property type="match status" value="3"/>
</dbReference>
<dbReference type="GO" id="GO:0046549">
    <property type="term" value="P:retinal cone cell development"/>
    <property type="evidence" value="ECO:0007669"/>
    <property type="project" value="TreeGrafter"/>
</dbReference>
<evidence type="ECO:0000256" key="12">
    <source>
        <dbReference type="ARBA" id="ARBA00056915"/>
    </source>
</evidence>
<dbReference type="GO" id="GO:1904970">
    <property type="term" value="P:brush border assembly"/>
    <property type="evidence" value="ECO:0007669"/>
    <property type="project" value="UniProtKB-ARBA"/>
</dbReference>
<proteinExistence type="predicted"/>
<dbReference type="Pfam" id="PF00595">
    <property type="entry name" value="PDZ"/>
    <property type="match status" value="3"/>
</dbReference>
<dbReference type="InterPro" id="IPR036034">
    <property type="entry name" value="PDZ_sf"/>
</dbReference>
<dbReference type="FunFam" id="1.20.1160.20:FF:000001">
    <property type="entry name" value="harmonin isoform X1"/>
    <property type="match status" value="1"/>
</dbReference>
<keyword evidence="9 15" id="KW-0175">Coiled coil</keyword>
<feature type="region of interest" description="Disordered" evidence="16">
    <location>
        <begin position="396"/>
        <end position="445"/>
    </location>
</feature>
<gene>
    <name evidence="18" type="primary">USH1C</name>
</gene>
<feature type="coiled-coil region" evidence="15">
    <location>
        <begin position="323"/>
        <end position="377"/>
    </location>
</feature>
<dbReference type="Proteomes" id="UP000694387">
    <property type="component" value="Chromosome 20"/>
</dbReference>
<dbReference type="GeneTree" id="ENSGT00950000183002"/>
<dbReference type="CDD" id="cd06738">
    <property type="entry name" value="PDZ2_harmonin"/>
    <property type="match status" value="1"/>
</dbReference>
<keyword evidence="7" id="KW-1009">Hearing</keyword>
<dbReference type="Ensembl" id="ENSEAST00005065709.1">
    <property type="protein sequence ID" value="ENSEASP00005042323.1"/>
    <property type="gene ID" value="ENSEASG00005007566.2"/>
</dbReference>
<dbReference type="GO" id="GO:0005929">
    <property type="term" value="C:cilium"/>
    <property type="evidence" value="ECO:0007669"/>
    <property type="project" value="TreeGrafter"/>
</dbReference>
<keyword evidence="5" id="KW-0597">Phosphoprotein</keyword>
<dbReference type="GO" id="GO:0005829">
    <property type="term" value="C:cytosol"/>
    <property type="evidence" value="ECO:0007669"/>
    <property type="project" value="UniProtKB-SubCell"/>
</dbReference>
<dbReference type="PANTHER" id="PTHR23116:SF36">
    <property type="entry name" value="HARMONIN"/>
    <property type="match status" value="1"/>
</dbReference>
<dbReference type="PANTHER" id="PTHR23116">
    <property type="entry name" value="PDZ DOMAIN CONTAINING WHIRLIN AND HARMONIN-RELATED"/>
    <property type="match status" value="1"/>
</dbReference>
<evidence type="ECO:0000256" key="6">
    <source>
        <dbReference type="ARBA" id="ARBA00022737"/>
    </source>
</evidence>
<protein>
    <recommendedName>
        <fullName evidence="14">Harmonin</fullName>
    </recommendedName>
</protein>
<dbReference type="Pfam" id="PF21219">
    <property type="entry name" value="USH1C_N"/>
    <property type="match status" value="1"/>
</dbReference>
<evidence type="ECO:0000256" key="11">
    <source>
        <dbReference type="ARBA" id="ARBA00023273"/>
    </source>
</evidence>
<dbReference type="GO" id="GO:0002142">
    <property type="term" value="C:stereocilia ankle link complex"/>
    <property type="evidence" value="ECO:0007669"/>
    <property type="project" value="TreeGrafter"/>
</dbReference>
<dbReference type="FunFam" id="2.30.42.10:FF:000062">
    <property type="entry name" value="harmonin isoform X1"/>
    <property type="match status" value="1"/>
</dbReference>
<keyword evidence="6" id="KW-0677">Repeat</keyword>